<dbReference type="Proteomes" id="UP001223016">
    <property type="component" value="Unassembled WGS sequence"/>
</dbReference>
<name>A0ABT9CXC1_9PSED</name>
<feature type="transmembrane region" description="Helical" evidence="1">
    <location>
        <begin position="35"/>
        <end position="55"/>
    </location>
</feature>
<reference evidence="2 3" key="1">
    <citation type="submission" date="2023-07" db="EMBL/GenBank/DDBJ databases">
        <title>Identification of four novel Pseudomonas species associated with bacterial leaf spot of cucurbits.</title>
        <authorList>
            <person name="Fullem K.R."/>
        </authorList>
    </citation>
    <scope>NUCLEOTIDE SEQUENCE [LARGE SCALE GENOMIC DNA]</scope>
    <source>
        <strain evidence="2 3">KFB 138</strain>
    </source>
</reference>
<evidence type="ECO:0000313" key="3">
    <source>
        <dbReference type="Proteomes" id="UP001223016"/>
    </source>
</evidence>
<organism evidence="2 3">
    <name type="scientific">Pseudomonas serbiensis</name>
    <dbReference type="NCBI Taxonomy" id="3064350"/>
    <lineage>
        <taxon>Bacteria</taxon>
        <taxon>Pseudomonadati</taxon>
        <taxon>Pseudomonadota</taxon>
        <taxon>Gammaproteobacteria</taxon>
        <taxon>Pseudomonadales</taxon>
        <taxon>Pseudomonadaceae</taxon>
        <taxon>Pseudomonas</taxon>
    </lineage>
</organism>
<keyword evidence="1" id="KW-1133">Transmembrane helix</keyword>
<protein>
    <submittedName>
        <fullName evidence="2">Uncharacterized protein</fullName>
    </submittedName>
</protein>
<comment type="caution">
    <text evidence="2">The sequence shown here is derived from an EMBL/GenBank/DDBJ whole genome shotgun (WGS) entry which is preliminary data.</text>
</comment>
<keyword evidence="3" id="KW-1185">Reference proteome</keyword>
<feature type="transmembrane region" description="Helical" evidence="1">
    <location>
        <begin position="6"/>
        <end position="23"/>
    </location>
</feature>
<keyword evidence="1" id="KW-0812">Transmembrane</keyword>
<accession>A0ABT9CXC1</accession>
<gene>
    <name evidence="2" type="ORF">Q6A51_18100</name>
</gene>
<dbReference type="RefSeq" id="WP_201020399.1">
    <property type="nucleotide sequence ID" value="NZ_JAUQOO010000014.1"/>
</dbReference>
<sequence>MPVIIAIAVLGSFVLLLVITWLFHKSFNDKKKTTIVFCSIFAIFYGDGILSSTYWEIVCSGAGITVNKSISVEGFYSSGLEADFAEYYLDKGYEYVESDSSSGYVRFSKGEDGELVSLAVEAPYSRYEARRERFSLNNRVSGSVLKVVDRVEGDLIGSSIRYSYRGGYYYYLISRYFFSYEVPAGSCVGDAGGRSVIIEAVPPKNKG</sequence>
<keyword evidence="1" id="KW-0472">Membrane</keyword>
<proteinExistence type="predicted"/>
<evidence type="ECO:0000256" key="1">
    <source>
        <dbReference type="SAM" id="Phobius"/>
    </source>
</evidence>
<evidence type="ECO:0000313" key="2">
    <source>
        <dbReference type="EMBL" id="MDO7928701.1"/>
    </source>
</evidence>
<dbReference type="EMBL" id="JAUQOO010000014">
    <property type="protein sequence ID" value="MDO7928701.1"/>
    <property type="molecule type" value="Genomic_DNA"/>
</dbReference>